<keyword evidence="1" id="KW-0812">Transmembrane</keyword>
<accession>A0ABD3T456</accession>
<comment type="caution">
    <text evidence="2">The sequence shown here is derived from an EMBL/GenBank/DDBJ whole genome shotgun (WGS) entry which is preliminary data.</text>
</comment>
<keyword evidence="1" id="KW-0472">Membrane</keyword>
<dbReference type="AlphaFoldDB" id="A0ABD3T456"/>
<dbReference type="Proteomes" id="UP001634393">
    <property type="component" value="Unassembled WGS sequence"/>
</dbReference>
<evidence type="ECO:0000313" key="3">
    <source>
        <dbReference type="Proteomes" id="UP001634393"/>
    </source>
</evidence>
<protein>
    <submittedName>
        <fullName evidence="2">Uncharacterized protein</fullName>
    </submittedName>
</protein>
<feature type="transmembrane region" description="Helical" evidence="1">
    <location>
        <begin position="6"/>
        <end position="31"/>
    </location>
</feature>
<organism evidence="2 3">
    <name type="scientific">Penstemon smallii</name>
    <dbReference type="NCBI Taxonomy" id="265156"/>
    <lineage>
        <taxon>Eukaryota</taxon>
        <taxon>Viridiplantae</taxon>
        <taxon>Streptophyta</taxon>
        <taxon>Embryophyta</taxon>
        <taxon>Tracheophyta</taxon>
        <taxon>Spermatophyta</taxon>
        <taxon>Magnoliopsida</taxon>
        <taxon>eudicotyledons</taxon>
        <taxon>Gunneridae</taxon>
        <taxon>Pentapetalae</taxon>
        <taxon>asterids</taxon>
        <taxon>lamiids</taxon>
        <taxon>Lamiales</taxon>
        <taxon>Plantaginaceae</taxon>
        <taxon>Cheloneae</taxon>
        <taxon>Penstemon</taxon>
    </lineage>
</organism>
<gene>
    <name evidence="2" type="ORF">ACJIZ3_019940</name>
</gene>
<name>A0ABD3T456_9LAMI</name>
<evidence type="ECO:0000313" key="2">
    <source>
        <dbReference type="EMBL" id="KAL3831138.1"/>
    </source>
</evidence>
<sequence>MIEGKGSFLAFGYGSCLVLLCFIGGNFVLFAENWLYLESDKNKVFPHQYEKNPRVILLKDCVFDEMPHRASFCCIVVHDYDIVPDFPMQFVLPAVSGVELVSHVFQELRLPSSAGLGLGHSMSSSGVAVSVLALSSSQAVVTGNSQNAGRNAKSRARYASTKLNDKEALLAAKLVRCAPVIPFH</sequence>
<evidence type="ECO:0000256" key="1">
    <source>
        <dbReference type="SAM" id="Phobius"/>
    </source>
</evidence>
<proteinExistence type="predicted"/>
<keyword evidence="1" id="KW-1133">Transmembrane helix</keyword>
<reference evidence="2 3" key="1">
    <citation type="submission" date="2024-12" db="EMBL/GenBank/DDBJ databases">
        <title>The unique morphological basis and parallel evolutionary history of personate flowers in Penstemon.</title>
        <authorList>
            <person name="Depatie T.H."/>
            <person name="Wessinger C.A."/>
        </authorList>
    </citation>
    <scope>NUCLEOTIDE SEQUENCE [LARGE SCALE GENOMIC DNA]</scope>
    <source>
        <strain evidence="2">WTNN_2</strain>
        <tissue evidence="2">Leaf</tissue>
    </source>
</reference>
<keyword evidence="3" id="KW-1185">Reference proteome</keyword>
<dbReference type="EMBL" id="JBJXBP010000005">
    <property type="protein sequence ID" value="KAL3831138.1"/>
    <property type="molecule type" value="Genomic_DNA"/>
</dbReference>